<keyword evidence="5" id="KW-0460">Magnesium</keyword>
<dbReference type="PANTHER" id="PTHR12001">
    <property type="entry name" value="GERANYLGERANYL PYROPHOSPHATE SYNTHASE"/>
    <property type="match status" value="1"/>
</dbReference>
<dbReference type="InterPro" id="IPR000092">
    <property type="entry name" value="Polyprenyl_synt"/>
</dbReference>
<proteinExistence type="inferred from homology"/>
<dbReference type="Gene3D" id="1.10.600.10">
    <property type="entry name" value="Farnesyl Diphosphate Synthase"/>
    <property type="match status" value="1"/>
</dbReference>
<comment type="cofactor">
    <cofactor evidence="1">
        <name>Mg(2+)</name>
        <dbReference type="ChEBI" id="CHEBI:18420"/>
    </cofactor>
</comment>
<dbReference type="EMBL" id="CP071182">
    <property type="protein sequence ID" value="QSO45731.1"/>
    <property type="molecule type" value="Genomic_DNA"/>
</dbReference>
<dbReference type="GO" id="GO:0046872">
    <property type="term" value="F:metal ion binding"/>
    <property type="evidence" value="ECO:0007669"/>
    <property type="project" value="UniProtKB-KW"/>
</dbReference>
<dbReference type="KEGG" id="afx:JZ786_14365"/>
<keyword evidence="3 6" id="KW-0808">Transferase</keyword>
<evidence type="ECO:0000256" key="3">
    <source>
        <dbReference type="ARBA" id="ARBA00022679"/>
    </source>
</evidence>
<dbReference type="SUPFAM" id="SSF48576">
    <property type="entry name" value="Terpenoid synthases"/>
    <property type="match status" value="1"/>
</dbReference>
<protein>
    <submittedName>
        <fullName evidence="7">Polyprenyl synthetase family protein</fullName>
    </submittedName>
</protein>
<evidence type="ECO:0000313" key="7">
    <source>
        <dbReference type="EMBL" id="QSO45731.1"/>
    </source>
</evidence>
<evidence type="ECO:0000256" key="6">
    <source>
        <dbReference type="RuleBase" id="RU004466"/>
    </source>
</evidence>
<evidence type="ECO:0000256" key="5">
    <source>
        <dbReference type="ARBA" id="ARBA00022842"/>
    </source>
</evidence>
<sequence>MDFHQVYDEYRTDLQEIDTLLKHSVVSENDLLASSSLQLLEAGGKRIRPLFALLCSELGDRVDRERVHTLAASVELVHMASLVHDDVIDDASVRRGHPTVRAQYGNRPAMYTGDFLFARAISLLSSLADTDLHVEMSNAIVRMTEGEIDQIRDFFDLDQSLKNYLRRIERKTALLISVSCSLGATVGGASTSVVSHVRRFGYFTGMAFQIIDDVLDFSGTESVVGKPVGNDLWQGNITYPVLYTAQRTDQGVALRSLISPTMTKEDVAAAVSLVRNSGGIDQAERLAERYLNKALTVLSELEPSDTREALEVVARFVNQRLY</sequence>
<dbReference type="AlphaFoldDB" id="A0A9X7VV91"/>
<dbReference type="Pfam" id="PF00348">
    <property type="entry name" value="polyprenyl_synt"/>
    <property type="match status" value="1"/>
</dbReference>
<dbReference type="PROSITE" id="PS00723">
    <property type="entry name" value="POLYPRENYL_SYNTHASE_1"/>
    <property type="match status" value="1"/>
</dbReference>
<dbReference type="InterPro" id="IPR008949">
    <property type="entry name" value="Isoprenoid_synthase_dom_sf"/>
</dbReference>
<organism evidence="7 8">
    <name type="scientific">Alicyclobacillus mengziensis</name>
    <dbReference type="NCBI Taxonomy" id="2931921"/>
    <lineage>
        <taxon>Bacteria</taxon>
        <taxon>Bacillati</taxon>
        <taxon>Bacillota</taxon>
        <taxon>Bacilli</taxon>
        <taxon>Bacillales</taxon>
        <taxon>Alicyclobacillaceae</taxon>
        <taxon>Alicyclobacillus</taxon>
    </lineage>
</organism>
<dbReference type="InterPro" id="IPR033749">
    <property type="entry name" value="Polyprenyl_synt_CS"/>
</dbReference>
<keyword evidence="4" id="KW-0479">Metal-binding</keyword>
<evidence type="ECO:0000313" key="8">
    <source>
        <dbReference type="Proteomes" id="UP000663505"/>
    </source>
</evidence>
<dbReference type="SFLD" id="SFLDS00005">
    <property type="entry name" value="Isoprenoid_Synthase_Type_I"/>
    <property type="match status" value="1"/>
</dbReference>
<comment type="similarity">
    <text evidence="2 6">Belongs to the FPP/GGPP synthase family.</text>
</comment>
<dbReference type="CDD" id="cd00685">
    <property type="entry name" value="Trans_IPPS_HT"/>
    <property type="match status" value="1"/>
</dbReference>
<keyword evidence="8" id="KW-1185">Reference proteome</keyword>
<dbReference type="GO" id="GO:0008299">
    <property type="term" value="P:isoprenoid biosynthetic process"/>
    <property type="evidence" value="ECO:0007669"/>
    <property type="project" value="InterPro"/>
</dbReference>
<dbReference type="Proteomes" id="UP000663505">
    <property type="component" value="Chromosome"/>
</dbReference>
<dbReference type="PANTHER" id="PTHR12001:SF69">
    <property type="entry name" value="ALL TRANS-POLYPRENYL-DIPHOSPHATE SYNTHASE PDSS1"/>
    <property type="match status" value="1"/>
</dbReference>
<gene>
    <name evidence="7" type="ORF">JZ786_14365</name>
</gene>
<name>A0A9X7VV91_9BACL</name>
<dbReference type="RefSeq" id="WP_206655100.1">
    <property type="nucleotide sequence ID" value="NZ_CP071182.1"/>
</dbReference>
<evidence type="ECO:0000256" key="4">
    <source>
        <dbReference type="ARBA" id="ARBA00022723"/>
    </source>
</evidence>
<reference evidence="7 8" key="1">
    <citation type="submission" date="2021-02" db="EMBL/GenBank/DDBJ databases">
        <title>Alicyclobacillus curvatus sp. nov. and Alicyclobacillus mengziensis sp. nov., two acidophilic bacteria isolated from acid mine drainage.</title>
        <authorList>
            <person name="Huang Y."/>
        </authorList>
    </citation>
    <scope>NUCLEOTIDE SEQUENCE [LARGE SCALE GENOMIC DNA]</scope>
    <source>
        <strain evidence="7 8">S30H14</strain>
    </source>
</reference>
<evidence type="ECO:0000256" key="1">
    <source>
        <dbReference type="ARBA" id="ARBA00001946"/>
    </source>
</evidence>
<dbReference type="GO" id="GO:0004659">
    <property type="term" value="F:prenyltransferase activity"/>
    <property type="evidence" value="ECO:0007669"/>
    <property type="project" value="InterPro"/>
</dbReference>
<accession>A0A9X7VV91</accession>
<evidence type="ECO:0000256" key="2">
    <source>
        <dbReference type="ARBA" id="ARBA00006706"/>
    </source>
</evidence>